<evidence type="ECO:0000313" key="2">
    <source>
        <dbReference type="Proteomes" id="UP001596422"/>
    </source>
</evidence>
<dbReference type="SUPFAM" id="SSF50494">
    <property type="entry name" value="Trypsin-like serine proteases"/>
    <property type="match status" value="1"/>
</dbReference>
<dbReference type="InterPro" id="IPR043504">
    <property type="entry name" value="Peptidase_S1_PA_chymotrypsin"/>
</dbReference>
<dbReference type="Gene3D" id="2.40.10.10">
    <property type="entry name" value="Trypsin-like serine proteases"/>
    <property type="match status" value="2"/>
</dbReference>
<sequence length="261" mass="27921">MDGRGIHRGVWAWLWLILSTGLGSGYGQASELADTLSTVKPSIVGIGTHVPTRRPSSRLLGTGFVVGDGHHVATNAHVVEIELDDLKKEQLVVFVGTGNNPRVVPAQVVASEREHDLALLKVSARLPALTLSTRKTVREGENYAFTGFPLGAVLGLYPVTHRGMISSITPMATPAQSSRELTARKIQRLRNPLMVYQLDATAYPGNSGSPLYDPENGTVVGILNGIAVKSTKEDALSEPSGISYAIPVRYLHELLARLTGG</sequence>
<dbReference type="Proteomes" id="UP001596422">
    <property type="component" value="Unassembled WGS sequence"/>
</dbReference>
<name>A0ABW1ZUK6_9GAMM</name>
<accession>A0ABW1ZUK6</accession>
<dbReference type="GO" id="GO:0006508">
    <property type="term" value="P:proteolysis"/>
    <property type="evidence" value="ECO:0007669"/>
    <property type="project" value="UniProtKB-KW"/>
</dbReference>
<keyword evidence="1" id="KW-0378">Hydrolase</keyword>
<dbReference type="PANTHER" id="PTHR43019:SF23">
    <property type="entry name" value="PROTEASE DO-LIKE 5, CHLOROPLASTIC"/>
    <property type="match status" value="1"/>
</dbReference>
<reference evidence="2" key="1">
    <citation type="journal article" date="2019" name="Int. J. Syst. Evol. Microbiol.">
        <title>The Global Catalogue of Microorganisms (GCM) 10K type strain sequencing project: providing services to taxonomists for standard genome sequencing and annotation.</title>
        <authorList>
            <consortium name="The Broad Institute Genomics Platform"/>
            <consortium name="The Broad Institute Genome Sequencing Center for Infectious Disease"/>
            <person name="Wu L."/>
            <person name="Ma J."/>
        </authorList>
    </citation>
    <scope>NUCLEOTIDE SEQUENCE [LARGE SCALE GENOMIC DNA]</scope>
    <source>
        <strain evidence="2">NBRC 111756</strain>
    </source>
</reference>
<dbReference type="GO" id="GO:0008233">
    <property type="term" value="F:peptidase activity"/>
    <property type="evidence" value="ECO:0007669"/>
    <property type="project" value="UniProtKB-KW"/>
</dbReference>
<protein>
    <submittedName>
        <fullName evidence="1">Serine protease</fullName>
    </submittedName>
</protein>
<dbReference type="InterPro" id="IPR009003">
    <property type="entry name" value="Peptidase_S1_PA"/>
</dbReference>
<organism evidence="1 2">
    <name type="scientific">Marinobacterium aestuariivivens</name>
    <dbReference type="NCBI Taxonomy" id="1698799"/>
    <lineage>
        <taxon>Bacteria</taxon>
        <taxon>Pseudomonadati</taxon>
        <taxon>Pseudomonadota</taxon>
        <taxon>Gammaproteobacteria</taxon>
        <taxon>Oceanospirillales</taxon>
        <taxon>Oceanospirillaceae</taxon>
        <taxon>Marinobacterium</taxon>
    </lineage>
</organism>
<proteinExistence type="predicted"/>
<keyword evidence="2" id="KW-1185">Reference proteome</keyword>
<keyword evidence="1" id="KW-0645">Protease</keyword>
<dbReference type="EMBL" id="JBHSWE010000001">
    <property type="protein sequence ID" value="MFC6668958.1"/>
    <property type="molecule type" value="Genomic_DNA"/>
</dbReference>
<dbReference type="Pfam" id="PF13365">
    <property type="entry name" value="Trypsin_2"/>
    <property type="match status" value="1"/>
</dbReference>
<dbReference type="PANTHER" id="PTHR43019">
    <property type="entry name" value="SERINE ENDOPROTEASE DEGS"/>
    <property type="match status" value="1"/>
</dbReference>
<dbReference type="RefSeq" id="WP_379907508.1">
    <property type="nucleotide sequence ID" value="NZ_JBHSWE010000001.1"/>
</dbReference>
<evidence type="ECO:0000313" key="1">
    <source>
        <dbReference type="EMBL" id="MFC6668958.1"/>
    </source>
</evidence>
<comment type="caution">
    <text evidence="1">The sequence shown here is derived from an EMBL/GenBank/DDBJ whole genome shotgun (WGS) entry which is preliminary data.</text>
</comment>
<gene>
    <name evidence="1" type="ORF">ACFQDL_01685</name>
</gene>